<keyword evidence="2" id="KW-1185">Reference proteome</keyword>
<dbReference type="AlphaFoldDB" id="A0A0P7AZR3"/>
<dbReference type="RefSeq" id="WP_054560058.1">
    <property type="nucleotide sequence ID" value="NZ_LDJX01000006.1"/>
</dbReference>
<protein>
    <submittedName>
        <fullName evidence="1">Uncharacterized protein</fullName>
    </submittedName>
</protein>
<gene>
    <name evidence="1" type="ORF">I595_3077</name>
</gene>
<dbReference type="OrthoDB" id="1073285at2"/>
<dbReference type="STRING" id="1300341.I595_3077"/>
<dbReference type="EMBL" id="LDJX01000006">
    <property type="protein sequence ID" value="KPM31098.1"/>
    <property type="molecule type" value="Genomic_DNA"/>
</dbReference>
<sequence length="174" mass="19747">MKHKGLLFILIVSLLALTKANGQRNQRQADAATKDWRYDIECVNTGKQGFKLIKIWSYAKKPKLAVSQSWKNAVHGIIFKGFSGTGRSCTGFRPLMNKAMTEKQYKEFFKEFFMDGGDYNQYVTDAADGLIDPRDVLKVNKKLYKIGIVVNVHTDALRKRLEQEGFISALSDGF</sequence>
<comment type="caution">
    <text evidence="1">The sequence shown here is derived from an EMBL/GenBank/DDBJ whole genome shotgun (WGS) entry which is preliminary data.</text>
</comment>
<evidence type="ECO:0000313" key="2">
    <source>
        <dbReference type="Proteomes" id="UP000050280"/>
    </source>
</evidence>
<organism evidence="1 2">
    <name type="scientific">Croceitalea dokdonensis DOKDO 023</name>
    <dbReference type="NCBI Taxonomy" id="1300341"/>
    <lineage>
        <taxon>Bacteria</taxon>
        <taxon>Pseudomonadati</taxon>
        <taxon>Bacteroidota</taxon>
        <taxon>Flavobacteriia</taxon>
        <taxon>Flavobacteriales</taxon>
        <taxon>Flavobacteriaceae</taxon>
        <taxon>Croceitalea</taxon>
    </lineage>
</organism>
<name>A0A0P7AZR3_9FLAO</name>
<accession>A0A0P7AZR3</accession>
<proteinExistence type="predicted"/>
<reference evidence="1 2" key="1">
    <citation type="submission" date="2015-09" db="EMBL/GenBank/DDBJ databases">
        <title>Genome sequence of the marine flavobacterium Croceitalea dokdonensis DOKDO 023 that contains proton- and sodium-pumping rhodopsins.</title>
        <authorList>
            <person name="Kwon S.-K."/>
            <person name="Lee H.K."/>
            <person name="Kwak M.-J."/>
            <person name="Kim J.F."/>
        </authorList>
    </citation>
    <scope>NUCLEOTIDE SEQUENCE [LARGE SCALE GENOMIC DNA]</scope>
    <source>
        <strain evidence="1 2">DOKDO 023</strain>
    </source>
</reference>
<evidence type="ECO:0000313" key="1">
    <source>
        <dbReference type="EMBL" id="KPM31098.1"/>
    </source>
</evidence>
<dbReference type="Proteomes" id="UP000050280">
    <property type="component" value="Unassembled WGS sequence"/>
</dbReference>